<evidence type="ECO:0000256" key="9">
    <source>
        <dbReference type="ARBA" id="ARBA00023049"/>
    </source>
</evidence>
<comment type="caution">
    <text evidence="14">The sequence shown here is derived from an EMBL/GenBank/DDBJ whole genome shotgun (WGS) entry which is preliminary data.</text>
</comment>
<evidence type="ECO:0000313" key="14">
    <source>
        <dbReference type="EMBL" id="MST73240.1"/>
    </source>
</evidence>
<evidence type="ECO:0000256" key="3">
    <source>
        <dbReference type="ARBA" id="ARBA00007931"/>
    </source>
</evidence>
<organism evidence="14 15">
    <name type="scientific">Olsenella porci</name>
    <dbReference type="NCBI Taxonomy" id="2652279"/>
    <lineage>
        <taxon>Bacteria</taxon>
        <taxon>Bacillati</taxon>
        <taxon>Actinomycetota</taxon>
        <taxon>Coriobacteriia</taxon>
        <taxon>Coriobacteriales</taxon>
        <taxon>Atopobiaceae</taxon>
        <taxon>Olsenella</taxon>
    </lineage>
</organism>
<dbReference type="Proteomes" id="UP000469325">
    <property type="component" value="Unassembled WGS sequence"/>
</dbReference>
<accession>A0A6N7XCC6</accession>
<keyword evidence="6" id="KW-0378">Hydrolase</keyword>
<evidence type="ECO:0000256" key="5">
    <source>
        <dbReference type="ARBA" id="ARBA00022692"/>
    </source>
</evidence>
<dbReference type="GO" id="GO:0004222">
    <property type="term" value="F:metalloendopeptidase activity"/>
    <property type="evidence" value="ECO:0007669"/>
    <property type="project" value="InterPro"/>
</dbReference>
<evidence type="ECO:0000256" key="8">
    <source>
        <dbReference type="ARBA" id="ARBA00022989"/>
    </source>
</evidence>
<proteinExistence type="inferred from homology"/>
<keyword evidence="15" id="KW-1185">Reference proteome</keyword>
<dbReference type="CDD" id="cd06163">
    <property type="entry name" value="S2P-M50_PDZ_RseP-like"/>
    <property type="match status" value="1"/>
</dbReference>
<protein>
    <submittedName>
        <fullName evidence="14">PDZ domain-containing protein</fullName>
    </submittedName>
</protein>
<evidence type="ECO:0000256" key="11">
    <source>
        <dbReference type="SAM" id="Phobius"/>
    </source>
</evidence>
<evidence type="ECO:0000259" key="12">
    <source>
        <dbReference type="Pfam" id="PF02163"/>
    </source>
</evidence>
<dbReference type="GO" id="GO:0016020">
    <property type="term" value="C:membrane"/>
    <property type="evidence" value="ECO:0007669"/>
    <property type="project" value="UniProtKB-SubCell"/>
</dbReference>
<feature type="domain" description="PDZ" evidence="13">
    <location>
        <begin position="246"/>
        <end position="276"/>
    </location>
</feature>
<evidence type="ECO:0000256" key="1">
    <source>
        <dbReference type="ARBA" id="ARBA00001947"/>
    </source>
</evidence>
<dbReference type="PANTHER" id="PTHR42837">
    <property type="entry name" value="REGULATOR OF SIGMA-E PROTEASE RSEP"/>
    <property type="match status" value="1"/>
</dbReference>
<keyword evidence="5 11" id="KW-0812">Transmembrane</keyword>
<feature type="transmembrane region" description="Helical" evidence="11">
    <location>
        <begin position="6"/>
        <end position="23"/>
    </location>
</feature>
<dbReference type="AlphaFoldDB" id="A0A6N7XCC6"/>
<comment type="similarity">
    <text evidence="3">Belongs to the peptidase M50B family.</text>
</comment>
<dbReference type="Pfam" id="PF02163">
    <property type="entry name" value="Peptidase_M50"/>
    <property type="match status" value="1"/>
</dbReference>
<dbReference type="InterPro" id="IPR008915">
    <property type="entry name" value="Peptidase_M50"/>
</dbReference>
<dbReference type="RefSeq" id="WP_326832307.1">
    <property type="nucleotide sequence ID" value="NZ_VUNC01000007.1"/>
</dbReference>
<evidence type="ECO:0000256" key="6">
    <source>
        <dbReference type="ARBA" id="ARBA00022801"/>
    </source>
</evidence>
<name>A0A6N7XCC6_9ACTN</name>
<keyword evidence="8 11" id="KW-1133">Transmembrane helix</keyword>
<keyword evidence="7" id="KW-0862">Zinc</keyword>
<evidence type="ECO:0000259" key="13">
    <source>
        <dbReference type="Pfam" id="PF17820"/>
    </source>
</evidence>
<gene>
    <name evidence="14" type="ORF">FYJ68_09000</name>
</gene>
<evidence type="ECO:0000256" key="4">
    <source>
        <dbReference type="ARBA" id="ARBA00022670"/>
    </source>
</evidence>
<evidence type="ECO:0000256" key="10">
    <source>
        <dbReference type="ARBA" id="ARBA00023136"/>
    </source>
</evidence>
<dbReference type="InterPro" id="IPR004387">
    <property type="entry name" value="Pept_M50_Zn"/>
</dbReference>
<dbReference type="GO" id="GO:0006508">
    <property type="term" value="P:proteolysis"/>
    <property type="evidence" value="ECO:0007669"/>
    <property type="project" value="UniProtKB-KW"/>
</dbReference>
<feature type="transmembrane region" description="Helical" evidence="11">
    <location>
        <begin position="216"/>
        <end position="238"/>
    </location>
</feature>
<dbReference type="PANTHER" id="PTHR42837:SF2">
    <property type="entry name" value="MEMBRANE METALLOPROTEASE ARASP2, CHLOROPLASTIC-RELATED"/>
    <property type="match status" value="1"/>
</dbReference>
<dbReference type="InterPro" id="IPR036034">
    <property type="entry name" value="PDZ_sf"/>
</dbReference>
<feature type="domain" description="Peptidase M50" evidence="12">
    <location>
        <begin position="13"/>
        <end position="445"/>
    </location>
</feature>
<feature type="transmembrane region" description="Helical" evidence="11">
    <location>
        <begin position="426"/>
        <end position="450"/>
    </location>
</feature>
<reference evidence="14 15" key="1">
    <citation type="submission" date="2019-08" db="EMBL/GenBank/DDBJ databases">
        <title>In-depth cultivation of the pig gut microbiome towards novel bacterial diversity and tailored functional studies.</title>
        <authorList>
            <person name="Wylensek D."/>
            <person name="Hitch T.C.A."/>
            <person name="Clavel T."/>
        </authorList>
    </citation>
    <scope>NUCLEOTIDE SEQUENCE [LARGE SCALE GENOMIC DNA]</scope>
    <source>
        <strain evidence="14 15">CA-Schmier-601-WT-1</strain>
    </source>
</reference>
<keyword evidence="4" id="KW-0645">Protease</keyword>
<sequence>MSLGGVASAVFWGIVVLSFLVFVHEGGHYLAARACGMRVTEFFLGLPCRFRLSWRSRKTGTEYGVTPILLGGYTRICGMEGADDELLAPCLAIVQERGRISATDVAAELQIDEERAYRLLASLADLASIEPWYDDEAGERPGQSTWPEHFQTVARDAGMLTAYDRGHDFDAPGFSPAGESRPIQGDPGEFLRAEQARTYEGKGFWPRVATLFAGPLVNLLCAFLVMVLALTICGVGVVKNSNTLGAVEAGSLAEKAGLKAGDTLTQIGGEAVSDWKSLGTAIDDALSSGDDFQIAYTRDGESHTTTVDVPDDGSATMLGVDAQTETYHPTVVEASRSAFAYGAEVATFAVRLIIPTHTVETMQSTSSVVGISTMASQAAQAGPYELALFVAMISMSLGFMNLLPIPPLDGGKILIEVIQAVSRHRVSARAQAIVSYVGLAFFLVLFAFALRNDFVNIILR</sequence>
<dbReference type="InterPro" id="IPR041489">
    <property type="entry name" value="PDZ_6"/>
</dbReference>
<evidence type="ECO:0000256" key="7">
    <source>
        <dbReference type="ARBA" id="ARBA00022833"/>
    </source>
</evidence>
<keyword evidence="10 11" id="KW-0472">Membrane</keyword>
<dbReference type="Gene3D" id="2.30.42.10">
    <property type="match status" value="1"/>
</dbReference>
<evidence type="ECO:0000313" key="15">
    <source>
        <dbReference type="Proteomes" id="UP000469325"/>
    </source>
</evidence>
<evidence type="ECO:0000256" key="2">
    <source>
        <dbReference type="ARBA" id="ARBA00004141"/>
    </source>
</evidence>
<dbReference type="SUPFAM" id="SSF50156">
    <property type="entry name" value="PDZ domain-like"/>
    <property type="match status" value="1"/>
</dbReference>
<dbReference type="Pfam" id="PF17820">
    <property type="entry name" value="PDZ_6"/>
    <property type="match status" value="1"/>
</dbReference>
<dbReference type="EMBL" id="VUNC01000007">
    <property type="protein sequence ID" value="MST73240.1"/>
    <property type="molecule type" value="Genomic_DNA"/>
</dbReference>
<comment type="cofactor">
    <cofactor evidence="1">
        <name>Zn(2+)</name>
        <dbReference type="ChEBI" id="CHEBI:29105"/>
    </cofactor>
</comment>
<feature type="transmembrane region" description="Helical" evidence="11">
    <location>
        <begin position="386"/>
        <end position="405"/>
    </location>
</feature>
<comment type="subcellular location">
    <subcellularLocation>
        <location evidence="2">Membrane</location>
        <topology evidence="2">Multi-pass membrane protein</topology>
    </subcellularLocation>
</comment>
<keyword evidence="9" id="KW-0482">Metalloprotease</keyword>